<accession>A0A919L2A3</accession>
<dbReference type="Proteomes" id="UP000603708">
    <property type="component" value="Unassembled WGS sequence"/>
</dbReference>
<name>A0A919L2A3_9ACTN</name>
<protein>
    <submittedName>
        <fullName evidence="1">Uncharacterized protein</fullName>
    </submittedName>
</protein>
<gene>
    <name evidence="1" type="ORF">GCM10018793_41630</name>
</gene>
<evidence type="ECO:0000313" key="2">
    <source>
        <dbReference type="Proteomes" id="UP000603708"/>
    </source>
</evidence>
<proteinExistence type="predicted"/>
<organism evidence="1 2">
    <name type="scientific">Streptomyces sulfonofaciens</name>
    <dbReference type="NCBI Taxonomy" id="68272"/>
    <lineage>
        <taxon>Bacteria</taxon>
        <taxon>Bacillati</taxon>
        <taxon>Actinomycetota</taxon>
        <taxon>Actinomycetes</taxon>
        <taxon>Kitasatosporales</taxon>
        <taxon>Streptomycetaceae</taxon>
        <taxon>Streptomyces</taxon>
    </lineage>
</organism>
<sequence>MVAFLLRPQACAGTVCSGHQWKGRVPACPKDMATGVFGVIVDAKRWSEVGDGARAYDTERVTTA</sequence>
<dbReference type="AlphaFoldDB" id="A0A919L2A3"/>
<comment type="caution">
    <text evidence="1">The sequence shown here is derived from an EMBL/GenBank/DDBJ whole genome shotgun (WGS) entry which is preliminary data.</text>
</comment>
<reference evidence="1" key="2">
    <citation type="submission" date="2020-09" db="EMBL/GenBank/DDBJ databases">
        <authorList>
            <person name="Sun Q."/>
            <person name="Ohkuma M."/>
        </authorList>
    </citation>
    <scope>NUCLEOTIDE SEQUENCE</scope>
    <source>
        <strain evidence="1">JCM 5069</strain>
    </source>
</reference>
<keyword evidence="2" id="KW-1185">Reference proteome</keyword>
<evidence type="ECO:0000313" key="1">
    <source>
        <dbReference type="EMBL" id="GHH82255.1"/>
    </source>
</evidence>
<reference evidence="1" key="1">
    <citation type="journal article" date="2014" name="Int. J. Syst. Evol. Microbiol.">
        <title>Complete genome sequence of Corynebacterium casei LMG S-19264T (=DSM 44701T), isolated from a smear-ripened cheese.</title>
        <authorList>
            <consortium name="US DOE Joint Genome Institute (JGI-PGF)"/>
            <person name="Walter F."/>
            <person name="Albersmeier A."/>
            <person name="Kalinowski J."/>
            <person name="Ruckert C."/>
        </authorList>
    </citation>
    <scope>NUCLEOTIDE SEQUENCE</scope>
    <source>
        <strain evidence="1">JCM 5069</strain>
    </source>
</reference>
<dbReference type="EMBL" id="BNCD01000012">
    <property type="protein sequence ID" value="GHH82255.1"/>
    <property type="molecule type" value="Genomic_DNA"/>
</dbReference>